<organism evidence="1">
    <name type="scientific">marine sediment metagenome</name>
    <dbReference type="NCBI Taxonomy" id="412755"/>
    <lineage>
        <taxon>unclassified sequences</taxon>
        <taxon>metagenomes</taxon>
        <taxon>ecological metagenomes</taxon>
    </lineage>
</organism>
<evidence type="ECO:0000313" key="1">
    <source>
        <dbReference type="EMBL" id="KKK59290.1"/>
    </source>
</evidence>
<dbReference type="PROSITE" id="PS51257">
    <property type="entry name" value="PROKAR_LIPOPROTEIN"/>
    <property type="match status" value="1"/>
</dbReference>
<feature type="non-terminal residue" evidence="1">
    <location>
        <position position="46"/>
    </location>
</feature>
<accession>A0A0F8XEA4</accession>
<protein>
    <submittedName>
        <fullName evidence="1">Uncharacterized protein</fullName>
    </submittedName>
</protein>
<sequence length="46" mass="4949">MVRFKKSIFVLAPLLSVSMVFACTPTQVSTARGIMSNVGLYSGIAR</sequence>
<name>A0A0F8XEA4_9ZZZZ</name>
<dbReference type="AlphaFoldDB" id="A0A0F8XEA4"/>
<comment type="caution">
    <text evidence="1">The sequence shown here is derived from an EMBL/GenBank/DDBJ whole genome shotgun (WGS) entry which is preliminary data.</text>
</comment>
<gene>
    <name evidence="1" type="ORF">LCGC14_3035860</name>
</gene>
<reference evidence="1" key="1">
    <citation type="journal article" date="2015" name="Nature">
        <title>Complex archaea that bridge the gap between prokaryotes and eukaryotes.</title>
        <authorList>
            <person name="Spang A."/>
            <person name="Saw J.H."/>
            <person name="Jorgensen S.L."/>
            <person name="Zaremba-Niedzwiedzka K."/>
            <person name="Martijn J."/>
            <person name="Lind A.E."/>
            <person name="van Eijk R."/>
            <person name="Schleper C."/>
            <person name="Guy L."/>
            <person name="Ettema T.J."/>
        </authorList>
    </citation>
    <scope>NUCLEOTIDE SEQUENCE</scope>
</reference>
<proteinExistence type="predicted"/>
<dbReference type="EMBL" id="LAZR01063553">
    <property type="protein sequence ID" value="KKK59290.1"/>
    <property type="molecule type" value="Genomic_DNA"/>
</dbReference>